<organism evidence="5 6">
    <name type="scientific">Collybiopsis confluens</name>
    <dbReference type="NCBI Taxonomy" id="2823264"/>
    <lineage>
        <taxon>Eukaryota</taxon>
        <taxon>Fungi</taxon>
        <taxon>Dikarya</taxon>
        <taxon>Basidiomycota</taxon>
        <taxon>Agaricomycotina</taxon>
        <taxon>Agaricomycetes</taxon>
        <taxon>Agaricomycetidae</taxon>
        <taxon>Agaricales</taxon>
        <taxon>Marasmiineae</taxon>
        <taxon>Omphalotaceae</taxon>
        <taxon>Collybiopsis</taxon>
    </lineage>
</organism>
<evidence type="ECO:0000256" key="2">
    <source>
        <dbReference type="ARBA" id="ARBA00022723"/>
    </source>
</evidence>
<dbReference type="OrthoDB" id="7832001at2759"/>
<keyword evidence="2" id="KW-0479">Metal-binding</keyword>
<accession>A0A8H5CUQ4</accession>
<protein>
    <submittedName>
        <fullName evidence="5">Uncharacterized protein</fullName>
    </submittedName>
</protein>
<dbReference type="GO" id="GO:0006508">
    <property type="term" value="P:proteolysis"/>
    <property type="evidence" value="ECO:0007669"/>
    <property type="project" value="UniProtKB-KW"/>
</dbReference>
<keyword evidence="3" id="KW-0378">Hydrolase</keyword>
<dbReference type="Proteomes" id="UP000518752">
    <property type="component" value="Unassembled WGS sequence"/>
</dbReference>
<evidence type="ECO:0000313" key="5">
    <source>
        <dbReference type="EMBL" id="KAF5348411.1"/>
    </source>
</evidence>
<sequence>MHREPALTIHNIKVSGPNNPTVIPGSVKMQLSLCIVPDHDLNTISGSLCRFLRSSFDEMHLPNELKLFTPLPKSEVLLESIPDALVHTKQGKHKNLFDFDANKTSDTIEIHADNPHGDQREKLSDSSSIPTSGKSEVHFGVFTYYLTDISRNQINKNLLKVPLI</sequence>
<keyword evidence="1" id="KW-0645">Protease</keyword>
<dbReference type="InterPro" id="IPR051458">
    <property type="entry name" value="Cyt/Met_Dipeptidase"/>
</dbReference>
<dbReference type="GO" id="GO:0006751">
    <property type="term" value="P:glutathione catabolic process"/>
    <property type="evidence" value="ECO:0007669"/>
    <property type="project" value="TreeGrafter"/>
</dbReference>
<feature type="region of interest" description="Disordered" evidence="4">
    <location>
        <begin position="110"/>
        <end position="132"/>
    </location>
</feature>
<feature type="compositionally biased region" description="Basic and acidic residues" evidence="4">
    <location>
        <begin position="110"/>
        <end position="124"/>
    </location>
</feature>
<dbReference type="GO" id="GO:0046872">
    <property type="term" value="F:metal ion binding"/>
    <property type="evidence" value="ECO:0007669"/>
    <property type="project" value="UniProtKB-KW"/>
</dbReference>
<reference evidence="5 6" key="1">
    <citation type="journal article" date="2020" name="ISME J.">
        <title>Uncovering the hidden diversity of litter-decomposition mechanisms in mushroom-forming fungi.</title>
        <authorList>
            <person name="Floudas D."/>
            <person name="Bentzer J."/>
            <person name="Ahren D."/>
            <person name="Johansson T."/>
            <person name="Persson P."/>
            <person name="Tunlid A."/>
        </authorList>
    </citation>
    <scope>NUCLEOTIDE SEQUENCE [LARGE SCALE GENOMIC DNA]</scope>
    <source>
        <strain evidence="5 6">CBS 406.79</strain>
    </source>
</reference>
<dbReference type="PANTHER" id="PTHR43270:SF8">
    <property type="entry name" value="DI- AND TRIPEPTIDASE DUG2-RELATED"/>
    <property type="match status" value="1"/>
</dbReference>
<evidence type="ECO:0000256" key="1">
    <source>
        <dbReference type="ARBA" id="ARBA00022670"/>
    </source>
</evidence>
<evidence type="ECO:0000313" key="6">
    <source>
        <dbReference type="Proteomes" id="UP000518752"/>
    </source>
</evidence>
<dbReference type="Gene3D" id="3.30.70.360">
    <property type="match status" value="1"/>
</dbReference>
<proteinExistence type="predicted"/>
<dbReference type="GO" id="GO:0008233">
    <property type="term" value="F:peptidase activity"/>
    <property type="evidence" value="ECO:0007669"/>
    <property type="project" value="UniProtKB-KW"/>
</dbReference>
<dbReference type="PANTHER" id="PTHR43270">
    <property type="entry name" value="BETA-ALA-HIS DIPEPTIDASE"/>
    <property type="match status" value="1"/>
</dbReference>
<name>A0A8H5CUQ4_9AGAR</name>
<evidence type="ECO:0000256" key="4">
    <source>
        <dbReference type="SAM" id="MobiDB-lite"/>
    </source>
</evidence>
<dbReference type="EMBL" id="JAACJN010000320">
    <property type="protein sequence ID" value="KAF5348411.1"/>
    <property type="molecule type" value="Genomic_DNA"/>
</dbReference>
<comment type="caution">
    <text evidence="5">The sequence shown here is derived from an EMBL/GenBank/DDBJ whole genome shotgun (WGS) entry which is preliminary data.</text>
</comment>
<dbReference type="AlphaFoldDB" id="A0A8H5CUQ4"/>
<gene>
    <name evidence="5" type="ORF">D9757_014484</name>
</gene>
<evidence type="ECO:0000256" key="3">
    <source>
        <dbReference type="ARBA" id="ARBA00022801"/>
    </source>
</evidence>
<keyword evidence="6" id="KW-1185">Reference proteome</keyword>